<organism evidence="11 13">
    <name type="scientific">Plasmodiophora brassicae</name>
    <name type="common">Clubroot disease agent</name>
    <dbReference type="NCBI Taxonomy" id="37360"/>
    <lineage>
        <taxon>Eukaryota</taxon>
        <taxon>Sar</taxon>
        <taxon>Rhizaria</taxon>
        <taxon>Endomyxa</taxon>
        <taxon>Phytomyxea</taxon>
        <taxon>Plasmodiophorida</taxon>
        <taxon>Plasmodiophoridae</taxon>
        <taxon>Plasmodiophora</taxon>
    </lineage>
</organism>
<dbReference type="EMBL" id="OVEO01000004">
    <property type="protein sequence ID" value="SPQ95641.1"/>
    <property type="molecule type" value="Genomic_DNA"/>
</dbReference>
<evidence type="ECO:0000313" key="14">
    <source>
        <dbReference type="Proteomes" id="UP000290189"/>
    </source>
</evidence>
<evidence type="ECO:0000256" key="1">
    <source>
        <dbReference type="ARBA" id="ARBA00004477"/>
    </source>
</evidence>
<dbReference type="EMBL" id="CDSF01000144">
    <property type="protein sequence ID" value="CEP03408.1"/>
    <property type="molecule type" value="Genomic_DNA"/>
</dbReference>
<feature type="transmembrane region" description="Helical" evidence="10">
    <location>
        <begin position="421"/>
        <end position="441"/>
    </location>
</feature>
<keyword evidence="12" id="KW-0496">Mitochondrion</keyword>
<evidence type="ECO:0000256" key="4">
    <source>
        <dbReference type="ARBA" id="ARBA00022679"/>
    </source>
</evidence>
<evidence type="ECO:0000256" key="7">
    <source>
        <dbReference type="ARBA" id="ARBA00022824"/>
    </source>
</evidence>
<dbReference type="STRING" id="37360.A0A0G4J723"/>
<evidence type="ECO:0000313" key="11">
    <source>
        <dbReference type="EMBL" id="CEP03408.1"/>
    </source>
</evidence>
<evidence type="ECO:0000256" key="6">
    <source>
        <dbReference type="ARBA" id="ARBA00022777"/>
    </source>
</evidence>
<accession>A0A0G4J723</accession>
<feature type="transmembrane region" description="Helical" evidence="10">
    <location>
        <begin position="323"/>
        <end position="342"/>
    </location>
</feature>
<proteinExistence type="inferred from homology"/>
<keyword evidence="7" id="KW-0256">Endoplasmic reticulum</keyword>
<keyword evidence="8 10" id="KW-1133">Transmembrane helix</keyword>
<evidence type="ECO:0000256" key="3">
    <source>
        <dbReference type="ARBA" id="ARBA00012132"/>
    </source>
</evidence>
<dbReference type="GO" id="GO:0043048">
    <property type="term" value="P:dolichyl monophosphate biosynthetic process"/>
    <property type="evidence" value="ECO:0007669"/>
    <property type="project" value="TreeGrafter"/>
</dbReference>
<name>A0A0G4J723_PLABS</name>
<reference evidence="11 13" key="1">
    <citation type="submission" date="2015-02" db="EMBL/GenBank/DDBJ databases">
        <authorList>
            <person name="Chooi Y.-H."/>
        </authorList>
    </citation>
    <scope>NUCLEOTIDE SEQUENCE [LARGE SCALE GENOMIC DNA]</scope>
    <source>
        <strain evidence="11">E3</strain>
    </source>
</reference>
<geneLocation type="mitochondrion" evidence="12"/>
<comment type="similarity">
    <text evidence="2">Belongs to the polyprenol kinase family.</text>
</comment>
<feature type="transmembrane region" description="Helical" evidence="10">
    <location>
        <begin position="173"/>
        <end position="192"/>
    </location>
</feature>
<reference evidence="12 14" key="2">
    <citation type="submission" date="2018-03" db="EMBL/GenBank/DDBJ databases">
        <authorList>
            <person name="Fogelqvist J."/>
        </authorList>
    </citation>
    <scope>NUCLEOTIDE SEQUENCE [LARGE SCALE GENOMIC DNA]</scope>
</reference>
<dbReference type="OrthoDB" id="377083at2759"/>
<dbReference type="GO" id="GO:0005789">
    <property type="term" value="C:endoplasmic reticulum membrane"/>
    <property type="evidence" value="ECO:0007669"/>
    <property type="project" value="UniProtKB-SubCell"/>
</dbReference>
<feature type="transmembrane region" description="Helical" evidence="10">
    <location>
        <begin position="88"/>
        <end position="107"/>
    </location>
</feature>
<gene>
    <name evidence="11" type="ORF">PBRA_003168</name>
    <name evidence="12" type="ORF">PLBR_LOCUS2856</name>
</gene>
<dbReference type="AlphaFoldDB" id="A0A0G4J723"/>
<feature type="transmembrane region" description="Helical" evidence="10">
    <location>
        <begin position="291"/>
        <end position="311"/>
    </location>
</feature>
<dbReference type="PANTHER" id="PTHR13205">
    <property type="entry name" value="TRANSMEMBRANE PROTEIN 15-RELATED"/>
    <property type="match status" value="1"/>
</dbReference>
<evidence type="ECO:0000256" key="5">
    <source>
        <dbReference type="ARBA" id="ARBA00022692"/>
    </source>
</evidence>
<feature type="transmembrane region" description="Helical" evidence="10">
    <location>
        <begin position="212"/>
        <end position="233"/>
    </location>
</feature>
<feature type="transmembrane region" description="Helical" evidence="10">
    <location>
        <begin position="119"/>
        <end position="135"/>
    </location>
</feature>
<evidence type="ECO:0000313" key="13">
    <source>
        <dbReference type="Proteomes" id="UP000039324"/>
    </source>
</evidence>
<sequence>MPHGTGLTMRLLEAACVVGQACATAMRLRGPESLALAAVAVLASALQFREWPDRDRLYRPHVSSGLAIGVVALPVVFGAQLSMKPSALLPLSMLFWASVVCAVLSIANQQGGKPSRSGRFLWAMLLAIPAGYLCSDPNWFRNTLRIAMVACTQQWYLHSMPVRLPRSFTYGEAHVVATLVSLLLCNASLHIVDTVVPYWALFKPYVQLSHPLVLIAQYVGIVTGAIVEAQVRLARALRGVHPSSTKEDVERTTAEFWARMVIACLVAHPWVMYHLGEEPLQFIVKFLAADAARIGLVAYWLAVVCASIAWFPRLESWLGLRVILSRKLYHFLITAVAVPGAFADSAFLSLALCGALSLFVVAEVIRVCRVPPIGPVLDAYMSRYIDKRDAGDVILTHIYLLLGCALPFWLHAPFEPLVPGLAGIISLGIADSAASFVGIRFGTVNWPGSRKTLQGSLGAAVTSALSIVALQSMASPIPVATHSLLQPVAFNTLLEASTDQIDNLFLPLYFYAAIVSVL</sequence>
<dbReference type="EC" id="2.7.1.108" evidence="3"/>
<evidence type="ECO:0000256" key="9">
    <source>
        <dbReference type="ARBA" id="ARBA00023136"/>
    </source>
</evidence>
<dbReference type="PANTHER" id="PTHR13205:SF15">
    <property type="entry name" value="DOLICHOL KINASE"/>
    <property type="match status" value="1"/>
</dbReference>
<feature type="transmembrane region" description="Helical" evidence="10">
    <location>
        <begin position="389"/>
        <end position="409"/>
    </location>
</feature>
<comment type="subcellular location">
    <subcellularLocation>
        <location evidence="1">Endoplasmic reticulum membrane</location>
        <topology evidence="1">Multi-pass membrane protein</topology>
    </subcellularLocation>
</comment>
<protein>
    <recommendedName>
        <fullName evidence="3">dolichol kinase</fullName>
        <ecNumber evidence="3">2.7.1.108</ecNumber>
    </recommendedName>
</protein>
<evidence type="ECO:0000256" key="2">
    <source>
        <dbReference type="ARBA" id="ARBA00010794"/>
    </source>
</evidence>
<keyword evidence="6" id="KW-0418">Kinase</keyword>
<keyword evidence="9 10" id="KW-0472">Membrane</keyword>
<keyword evidence="13" id="KW-1185">Reference proteome</keyword>
<dbReference type="Proteomes" id="UP000290189">
    <property type="component" value="Unassembled WGS sequence"/>
</dbReference>
<dbReference type="InterPro" id="IPR032974">
    <property type="entry name" value="Polypren_kinase"/>
</dbReference>
<keyword evidence="5 10" id="KW-0812">Transmembrane</keyword>
<evidence type="ECO:0000256" key="10">
    <source>
        <dbReference type="SAM" id="Phobius"/>
    </source>
</evidence>
<evidence type="ECO:0000313" key="12">
    <source>
        <dbReference type="EMBL" id="SPQ95641.1"/>
    </source>
</evidence>
<evidence type="ECO:0000256" key="8">
    <source>
        <dbReference type="ARBA" id="ARBA00022989"/>
    </source>
</evidence>
<dbReference type="Proteomes" id="UP000039324">
    <property type="component" value="Unassembled WGS sequence"/>
</dbReference>
<dbReference type="GO" id="GO:0004168">
    <property type="term" value="F:dolichol kinase activity"/>
    <property type="evidence" value="ECO:0007669"/>
    <property type="project" value="UniProtKB-EC"/>
</dbReference>
<feature type="transmembrane region" description="Helical" evidence="10">
    <location>
        <begin position="61"/>
        <end position="81"/>
    </location>
</feature>
<keyword evidence="4" id="KW-0808">Transferase</keyword>